<feature type="transmembrane region" description="Helical" evidence="7">
    <location>
        <begin position="21"/>
        <end position="42"/>
    </location>
</feature>
<feature type="domain" description="MacB-like periplasmic core" evidence="9">
    <location>
        <begin position="21"/>
        <end position="235"/>
    </location>
</feature>
<evidence type="ECO:0000259" key="8">
    <source>
        <dbReference type="Pfam" id="PF02687"/>
    </source>
</evidence>
<evidence type="ECO:0000259" key="9">
    <source>
        <dbReference type="Pfam" id="PF12704"/>
    </source>
</evidence>
<dbReference type="OrthoDB" id="9770036at2"/>
<organism evidence="10 11">
    <name type="scientific">Anaerocolumna jejuensis DSM 15929</name>
    <dbReference type="NCBI Taxonomy" id="1121322"/>
    <lineage>
        <taxon>Bacteria</taxon>
        <taxon>Bacillati</taxon>
        <taxon>Bacillota</taxon>
        <taxon>Clostridia</taxon>
        <taxon>Lachnospirales</taxon>
        <taxon>Lachnospiraceae</taxon>
        <taxon>Anaerocolumna</taxon>
    </lineage>
</organism>
<keyword evidence="5 7" id="KW-0472">Membrane</keyword>
<feature type="transmembrane region" description="Helical" evidence="7">
    <location>
        <begin position="355"/>
        <end position="375"/>
    </location>
</feature>
<dbReference type="InterPro" id="IPR025857">
    <property type="entry name" value="MacB_PCD"/>
</dbReference>
<dbReference type="STRING" id="1121322.SAMN02745136_00602"/>
<dbReference type="InterPro" id="IPR003838">
    <property type="entry name" value="ABC3_permease_C"/>
</dbReference>
<dbReference type="EMBL" id="FRAC01000006">
    <property type="protein sequence ID" value="SHJ63197.1"/>
    <property type="molecule type" value="Genomic_DNA"/>
</dbReference>
<accession>A0A1M6KW47</accession>
<evidence type="ECO:0000313" key="11">
    <source>
        <dbReference type="Proteomes" id="UP000184386"/>
    </source>
</evidence>
<evidence type="ECO:0000256" key="1">
    <source>
        <dbReference type="ARBA" id="ARBA00004651"/>
    </source>
</evidence>
<comment type="similarity">
    <text evidence="6">Belongs to the ABC-4 integral membrane protein family.</text>
</comment>
<evidence type="ECO:0000256" key="5">
    <source>
        <dbReference type="ARBA" id="ARBA00023136"/>
    </source>
</evidence>
<evidence type="ECO:0000256" key="7">
    <source>
        <dbReference type="SAM" id="Phobius"/>
    </source>
</evidence>
<proteinExistence type="inferred from homology"/>
<dbReference type="Pfam" id="PF02687">
    <property type="entry name" value="FtsX"/>
    <property type="match status" value="1"/>
</dbReference>
<keyword evidence="11" id="KW-1185">Reference proteome</keyword>
<evidence type="ECO:0000256" key="3">
    <source>
        <dbReference type="ARBA" id="ARBA00022692"/>
    </source>
</evidence>
<sequence>MNPIQVFKLSWSSIISNKMRSFLTMLGMIIGVASVIIMVSLMQGMTREMKSSFGSMGVNNVTVSLIGRNGDVIITEKDMYDYAKKHKDTVRAVIPNVSLQTTIKGNADKLEGVNITGVDENYAKLNDKKVEKGSFINYMDVADLQKTCVIGSYIDLKVFKQKAKIGDILKINGESYTIKGILKETADNVEWSDDNCVYIPYTTAARQANIGSITSYFLMAKDTNVVAKVTSDINDYLFKVYHDKKFYSATNLIDMLKEINMQLGMMTALLAGIAGISLLVAGIGIMNIMLVSVTERTREIGIRKSLGAKKRDIMRQFVMEAGLTSGIGGMAGILLGAFASIQIGKAIGYNATPSLNVILISFGISAGIGILFGYLPANKAAKLNPIEALRSE</sequence>
<comment type="subcellular location">
    <subcellularLocation>
        <location evidence="1">Cell membrane</location>
        <topology evidence="1">Multi-pass membrane protein</topology>
    </subcellularLocation>
</comment>
<keyword evidence="3 7" id="KW-0812">Transmembrane</keyword>
<protein>
    <submittedName>
        <fullName evidence="10">Putative ABC transport system permease protein</fullName>
    </submittedName>
</protein>
<evidence type="ECO:0000256" key="6">
    <source>
        <dbReference type="ARBA" id="ARBA00038076"/>
    </source>
</evidence>
<keyword evidence="4 7" id="KW-1133">Transmembrane helix</keyword>
<gene>
    <name evidence="10" type="ORF">SAMN02745136_00602</name>
</gene>
<dbReference type="AlphaFoldDB" id="A0A1M6KW47"/>
<keyword evidence="2" id="KW-1003">Cell membrane</keyword>
<dbReference type="RefSeq" id="WP_073272740.1">
    <property type="nucleotide sequence ID" value="NZ_FRAC01000006.1"/>
</dbReference>
<dbReference type="PANTHER" id="PTHR30572">
    <property type="entry name" value="MEMBRANE COMPONENT OF TRANSPORTER-RELATED"/>
    <property type="match status" value="1"/>
</dbReference>
<evidence type="ECO:0000313" key="10">
    <source>
        <dbReference type="EMBL" id="SHJ63197.1"/>
    </source>
</evidence>
<name>A0A1M6KW47_9FIRM</name>
<dbReference type="Pfam" id="PF12704">
    <property type="entry name" value="MacB_PCD"/>
    <property type="match status" value="1"/>
</dbReference>
<dbReference type="GO" id="GO:0022857">
    <property type="term" value="F:transmembrane transporter activity"/>
    <property type="evidence" value="ECO:0007669"/>
    <property type="project" value="TreeGrafter"/>
</dbReference>
<reference evidence="10 11" key="1">
    <citation type="submission" date="2016-11" db="EMBL/GenBank/DDBJ databases">
        <authorList>
            <person name="Jaros S."/>
            <person name="Januszkiewicz K."/>
            <person name="Wedrychowicz H."/>
        </authorList>
    </citation>
    <scope>NUCLEOTIDE SEQUENCE [LARGE SCALE GENOMIC DNA]</scope>
    <source>
        <strain evidence="10 11">DSM 15929</strain>
    </source>
</reference>
<dbReference type="InterPro" id="IPR050250">
    <property type="entry name" value="Macrolide_Exporter_MacB"/>
</dbReference>
<dbReference type="Proteomes" id="UP000184386">
    <property type="component" value="Unassembled WGS sequence"/>
</dbReference>
<dbReference type="GO" id="GO:0005886">
    <property type="term" value="C:plasma membrane"/>
    <property type="evidence" value="ECO:0007669"/>
    <property type="project" value="UniProtKB-SubCell"/>
</dbReference>
<evidence type="ECO:0000256" key="2">
    <source>
        <dbReference type="ARBA" id="ARBA00022475"/>
    </source>
</evidence>
<feature type="transmembrane region" description="Helical" evidence="7">
    <location>
        <begin position="263"/>
        <end position="290"/>
    </location>
</feature>
<evidence type="ECO:0000256" key="4">
    <source>
        <dbReference type="ARBA" id="ARBA00022989"/>
    </source>
</evidence>
<feature type="domain" description="ABC3 transporter permease C-terminal" evidence="8">
    <location>
        <begin position="273"/>
        <end position="385"/>
    </location>
</feature>
<dbReference type="PANTHER" id="PTHR30572:SF4">
    <property type="entry name" value="ABC TRANSPORTER PERMEASE YTRF"/>
    <property type="match status" value="1"/>
</dbReference>
<feature type="transmembrane region" description="Helical" evidence="7">
    <location>
        <begin position="317"/>
        <end position="343"/>
    </location>
</feature>